<dbReference type="SUPFAM" id="SSF50249">
    <property type="entry name" value="Nucleic acid-binding proteins"/>
    <property type="match status" value="1"/>
</dbReference>
<organism evidence="13 14">
    <name type="scientific">Striga asiatica</name>
    <name type="common">Asiatic witchweed</name>
    <name type="synonym">Buchnera asiatica</name>
    <dbReference type="NCBI Taxonomy" id="4170"/>
    <lineage>
        <taxon>Eukaryota</taxon>
        <taxon>Viridiplantae</taxon>
        <taxon>Streptophyta</taxon>
        <taxon>Embryophyta</taxon>
        <taxon>Tracheophyta</taxon>
        <taxon>Spermatophyta</taxon>
        <taxon>Magnoliopsida</taxon>
        <taxon>eudicotyledons</taxon>
        <taxon>Gunneridae</taxon>
        <taxon>Pentapetalae</taxon>
        <taxon>asterids</taxon>
        <taxon>lamiids</taxon>
        <taxon>Lamiales</taxon>
        <taxon>Orobanchaceae</taxon>
        <taxon>Buchnereae</taxon>
        <taxon>Striga</taxon>
    </lineage>
</organism>
<dbReference type="GO" id="GO:0005524">
    <property type="term" value="F:ATP binding"/>
    <property type="evidence" value="ECO:0007669"/>
    <property type="project" value="UniProtKB-KW"/>
</dbReference>
<dbReference type="OrthoDB" id="372395at2759"/>
<dbReference type="InterPro" id="IPR004364">
    <property type="entry name" value="Aa-tRNA-synt_II"/>
</dbReference>
<proteinExistence type="inferred from homology"/>
<dbReference type="PANTHER" id="PTHR43450">
    <property type="entry name" value="ASPARTYL-TRNA SYNTHETASE"/>
    <property type="match status" value="1"/>
</dbReference>
<keyword evidence="7" id="KW-0067">ATP-binding</keyword>
<dbReference type="InterPro" id="IPR045864">
    <property type="entry name" value="aa-tRNA-synth_II/BPL/LPL"/>
</dbReference>
<dbReference type="InterPro" id="IPR004523">
    <property type="entry name" value="Asp-tRNA_synthase_2"/>
</dbReference>
<sequence>MAAQWLRPAIASGAGEIRGMNLRSPNVSQLHMNPCYNFEFENPNSAGNSPIGRLRVEEGEMTGNKSQEYSPAALPFFHIYSPQSSLSSPTHVVGGAIPEAQLSGGDRSLRRRRSTSVTIEADPLAANYGEIPLNELQSKEISGKKWKEVKDLTARLKDQEVLIRAAQAIRAVGKKVAFVVVRERGFTVQCVLTVAQDLVSPQMVKFATRLKGFSVLHRSIGSVSGLLCVAYLFYVIVASREAGYLLHLHFICGLMVEIQVRKLYCVNKAIPTLPFNIEDAARSEVEIEKALEAGEPLVRVNQDTRLNYRVLDLRTHANQGIFRIKRQVQNIFRQFLLSEGFVEIHTLKLNKGTPACLAQAPQLHKQMFIYGGFGCVFEIGPVFRAEESSTHWHLCEFTGLDVEMEIRSTIQNYASFYLSFNLLCRLGFVRYDLGSFVQVMDVVDRLFVAMFDSLNETCSKELEVINRQYPFPKLKYLRKTLRLTFEEGVRMLKEAGVEIDPLGDLNTESKRKLGQLVLEKYDTEFFILHRYPSYVRPFYTMPCVDNPNYSNSFDVFIRGEEIISGAQLVHVPELLTERAQACGIDVETISTYIDSFRYGAPLHGGFVVRVERVVMLFWALMNIRKTSLAP</sequence>
<dbReference type="GO" id="GO:0006422">
    <property type="term" value="P:aspartyl-tRNA aminoacylation"/>
    <property type="evidence" value="ECO:0007669"/>
    <property type="project" value="InterPro"/>
</dbReference>
<keyword evidence="6" id="KW-0547">Nucleotide-binding</keyword>
<comment type="subcellular location">
    <subcellularLocation>
        <location evidence="1">Cytoplasm</location>
    </subcellularLocation>
</comment>
<feature type="transmembrane region" description="Helical" evidence="11">
    <location>
        <begin position="215"/>
        <end position="236"/>
    </location>
</feature>
<accession>A0A5A7QVN2</accession>
<dbReference type="PROSITE" id="PS50862">
    <property type="entry name" value="AA_TRNA_LIGASE_II"/>
    <property type="match status" value="1"/>
</dbReference>
<dbReference type="AlphaFoldDB" id="A0A5A7QVN2"/>
<evidence type="ECO:0000256" key="3">
    <source>
        <dbReference type="ARBA" id="ARBA00012841"/>
    </source>
</evidence>
<dbReference type="InterPro" id="IPR012340">
    <property type="entry name" value="NA-bd_OB-fold"/>
</dbReference>
<dbReference type="PANTHER" id="PTHR43450:SF1">
    <property type="entry name" value="ASPARTATE--TRNA LIGASE, CYTOPLASMIC"/>
    <property type="match status" value="1"/>
</dbReference>
<dbReference type="Gene3D" id="3.30.930.10">
    <property type="entry name" value="Bira Bifunctional Protein, Domain 2"/>
    <property type="match status" value="1"/>
</dbReference>
<dbReference type="GO" id="GO:0017101">
    <property type="term" value="C:aminoacyl-tRNA synthetase multienzyme complex"/>
    <property type="evidence" value="ECO:0007669"/>
    <property type="project" value="TreeGrafter"/>
</dbReference>
<dbReference type="GO" id="GO:0005829">
    <property type="term" value="C:cytosol"/>
    <property type="evidence" value="ECO:0007669"/>
    <property type="project" value="TreeGrafter"/>
</dbReference>
<evidence type="ECO:0000256" key="9">
    <source>
        <dbReference type="ARBA" id="ARBA00023146"/>
    </source>
</evidence>
<comment type="caution">
    <text evidence="13">The sequence shown here is derived from an EMBL/GenBank/DDBJ whole genome shotgun (WGS) entry which is preliminary data.</text>
</comment>
<gene>
    <name evidence="13" type="ORF">STAS_26176</name>
</gene>
<evidence type="ECO:0000256" key="8">
    <source>
        <dbReference type="ARBA" id="ARBA00022917"/>
    </source>
</evidence>
<evidence type="ECO:0000256" key="2">
    <source>
        <dbReference type="ARBA" id="ARBA00005312"/>
    </source>
</evidence>
<evidence type="ECO:0000256" key="5">
    <source>
        <dbReference type="ARBA" id="ARBA00022598"/>
    </source>
</evidence>
<keyword evidence="8" id="KW-0648">Protein biosynthesis</keyword>
<dbReference type="GO" id="GO:0003723">
    <property type="term" value="F:RNA binding"/>
    <property type="evidence" value="ECO:0007669"/>
    <property type="project" value="TreeGrafter"/>
</dbReference>
<dbReference type="InterPro" id="IPR002312">
    <property type="entry name" value="Asp/Asn-tRNA-synth_IIb"/>
</dbReference>
<evidence type="ECO:0000256" key="4">
    <source>
        <dbReference type="ARBA" id="ARBA00022490"/>
    </source>
</evidence>
<evidence type="ECO:0000256" key="6">
    <source>
        <dbReference type="ARBA" id="ARBA00022741"/>
    </source>
</evidence>
<keyword evidence="4" id="KW-0963">Cytoplasm</keyword>
<evidence type="ECO:0000259" key="12">
    <source>
        <dbReference type="PROSITE" id="PS50862"/>
    </source>
</evidence>
<dbReference type="Gene3D" id="2.40.50.140">
    <property type="entry name" value="Nucleic acid-binding proteins"/>
    <property type="match status" value="1"/>
</dbReference>
<evidence type="ECO:0000313" key="14">
    <source>
        <dbReference type="Proteomes" id="UP000325081"/>
    </source>
</evidence>
<comment type="catalytic activity">
    <reaction evidence="10">
        <text>tRNA(Asp) + L-aspartate + ATP = L-aspartyl-tRNA(Asp) + AMP + diphosphate</text>
        <dbReference type="Rhea" id="RHEA:19649"/>
        <dbReference type="Rhea" id="RHEA-COMP:9660"/>
        <dbReference type="Rhea" id="RHEA-COMP:9678"/>
        <dbReference type="ChEBI" id="CHEBI:29991"/>
        <dbReference type="ChEBI" id="CHEBI:30616"/>
        <dbReference type="ChEBI" id="CHEBI:33019"/>
        <dbReference type="ChEBI" id="CHEBI:78442"/>
        <dbReference type="ChEBI" id="CHEBI:78516"/>
        <dbReference type="ChEBI" id="CHEBI:456215"/>
        <dbReference type="EC" id="6.1.1.12"/>
    </reaction>
</comment>
<dbReference type="PRINTS" id="PR01042">
    <property type="entry name" value="TRNASYNTHASP"/>
</dbReference>
<feature type="domain" description="Aminoacyl-transfer RNA synthetases class-II family profile" evidence="12">
    <location>
        <begin position="376"/>
        <end position="630"/>
    </location>
</feature>
<dbReference type="EC" id="6.1.1.12" evidence="3"/>
<keyword evidence="11" id="KW-0472">Membrane</keyword>
<evidence type="ECO:0000256" key="11">
    <source>
        <dbReference type="SAM" id="Phobius"/>
    </source>
</evidence>
<dbReference type="Proteomes" id="UP000325081">
    <property type="component" value="Unassembled WGS sequence"/>
</dbReference>
<dbReference type="EMBL" id="BKCP01008404">
    <property type="protein sequence ID" value="GER48968.1"/>
    <property type="molecule type" value="Genomic_DNA"/>
</dbReference>
<keyword evidence="11" id="KW-0812">Transmembrane</keyword>
<dbReference type="InterPro" id="IPR006195">
    <property type="entry name" value="aa-tRNA-synth_II"/>
</dbReference>
<evidence type="ECO:0000256" key="7">
    <source>
        <dbReference type="ARBA" id="ARBA00022840"/>
    </source>
</evidence>
<evidence type="ECO:0000256" key="1">
    <source>
        <dbReference type="ARBA" id="ARBA00004496"/>
    </source>
</evidence>
<dbReference type="GO" id="GO:0004815">
    <property type="term" value="F:aspartate-tRNA ligase activity"/>
    <property type="evidence" value="ECO:0007669"/>
    <property type="project" value="UniProtKB-EC"/>
</dbReference>
<reference evidence="14" key="1">
    <citation type="journal article" date="2019" name="Curr. Biol.">
        <title>Genome Sequence of Striga asiatica Provides Insight into the Evolution of Plant Parasitism.</title>
        <authorList>
            <person name="Yoshida S."/>
            <person name="Kim S."/>
            <person name="Wafula E.K."/>
            <person name="Tanskanen J."/>
            <person name="Kim Y.M."/>
            <person name="Honaas L."/>
            <person name="Yang Z."/>
            <person name="Spallek T."/>
            <person name="Conn C.E."/>
            <person name="Ichihashi Y."/>
            <person name="Cheong K."/>
            <person name="Cui S."/>
            <person name="Der J.P."/>
            <person name="Gundlach H."/>
            <person name="Jiao Y."/>
            <person name="Hori C."/>
            <person name="Ishida J.K."/>
            <person name="Kasahara H."/>
            <person name="Kiba T."/>
            <person name="Kim M.S."/>
            <person name="Koo N."/>
            <person name="Laohavisit A."/>
            <person name="Lee Y.H."/>
            <person name="Lumba S."/>
            <person name="McCourt P."/>
            <person name="Mortimer J.C."/>
            <person name="Mutuku J.M."/>
            <person name="Nomura T."/>
            <person name="Sasaki-Sekimoto Y."/>
            <person name="Seto Y."/>
            <person name="Wang Y."/>
            <person name="Wakatake T."/>
            <person name="Sakakibara H."/>
            <person name="Demura T."/>
            <person name="Yamaguchi S."/>
            <person name="Yoneyama K."/>
            <person name="Manabe R.I."/>
            <person name="Nelson D.C."/>
            <person name="Schulman A.H."/>
            <person name="Timko M.P."/>
            <person name="dePamphilis C.W."/>
            <person name="Choi D."/>
            <person name="Shirasu K."/>
        </authorList>
    </citation>
    <scope>NUCLEOTIDE SEQUENCE [LARGE SCALE GENOMIC DNA]</scope>
    <source>
        <strain evidence="14">cv. UVA1</strain>
    </source>
</reference>
<name>A0A5A7QVN2_STRAF</name>
<keyword evidence="5 13" id="KW-0436">Ligase</keyword>
<comment type="similarity">
    <text evidence="2">Belongs to the class-II aminoacyl-tRNA synthetase family. Type 2 subfamily.</text>
</comment>
<evidence type="ECO:0000313" key="13">
    <source>
        <dbReference type="EMBL" id="GER48968.1"/>
    </source>
</evidence>
<dbReference type="SUPFAM" id="SSF55681">
    <property type="entry name" value="Class II aaRS and biotin synthetases"/>
    <property type="match status" value="1"/>
</dbReference>
<keyword evidence="14" id="KW-1185">Reference proteome</keyword>
<keyword evidence="9" id="KW-0030">Aminoacyl-tRNA synthetase</keyword>
<dbReference type="Pfam" id="PF00152">
    <property type="entry name" value="tRNA-synt_2"/>
    <property type="match status" value="2"/>
</dbReference>
<evidence type="ECO:0000256" key="10">
    <source>
        <dbReference type="ARBA" id="ARBA00047904"/>
    </source>
</evidence>
<keyword evidence="11" id="KW-1133">Transmembrane helix</keyword>
<protein>
    <recommendedName>
        <fullName evidence="3">aspartate--tRNA ligase</fullName>
        <ecNumber evidence="3">6.1.1.12</ecNumber>
    </recommendedName>
</protein>